<accession>A0ABT0HYB1</accession>
<dbReference type="Proteomes" id="UP001522816">
    <property type="component" value="Unassembled WGS sequence"/>
</dbReference>
<gene>
    <name evidence="2" type="ORF">LNP10_05200</name>
</gene>
<comment type="caution">
    <text evidence="2">The sequence shown here is derived from an EMBL/GenBank/DDBJ whole genome shotgun (WGS) entry which is preliminary data.</text>
</comment>
<dbReference type="RefSeq" id="WP_248596822.1">
    <property type="nucleotide sequence ID" value="NZ_JAJIAR010000010.1"/>
</dbReference>
<proteinExistence type="predicted"/>
<name>A0ABT0HYB1_9LACO</name>
<reference evidence="2 3" key="1">
    <citation type="submission" date="2021-11" db="EMBL/GenBank/DDBJ databases">
        <title>Comparative genomics of bee honey and flower isolates.</title>
        <authorList>
            <person name="Bechtner J.D."/>
            <person name="Gallus M.K."/>
            <person name="Ehrmann M."/>
        </authorList>
    </citation>
    <scope>NUCLEOTIDE SEQUENCE [LARGE SCALE GENOMIC DNA]</scope>
    <source>
        <strain evidence="2 3">7</strain>
    </source>
</reference>
<evidence type="ECO:0000313" key="2">
    <source>
        <dbReference type="EMBL" id="MCK8611895.1"/>
    </source>
</evidence>
<dbReference type="EMBL" id="JAJIAR010000010">
    <property type="protein sequence ID" value="MCK8611895.1"/>
    <property type="molecule type" value="Genomic_DNA"/>
</dbReference>
<protein>
    <submittedName>
        <fullName evidence="2">DUF4422 domain-containing protein</fullName>
    </submittedName>
</protein>
<keyword evidence="3" id="KW-1185">Reference proteome</keyword>
<organism evidence="2 3">
    <name type="scientific">Apilactobacillus nanyangensis</name>
    <dbReference type="NCBI Taxonomy" id="2799579"/>
    <lineage>
        <taxon>Bacteria</taxon>
        <taxon>Bacillati</taxon>
        <taxon>Bacillota</taxon>
        <taxon>Bacilli</taxon>
        <taxon>Lactobacillales</taxon>
        <taxon>Lactobacillaceae</taxon>
        <taxon>Apilactobacillus</taxon>
    </lineage>
</organism>
<dbReference type="InterPro" id="IPR025536">
    <property type="entry name" value="DUF4422"/>
</dbReference>
<dbReference type="Pfam" id="PF14393">
    <property type="entry name" value="DUF4422"/>
    <property type="match status" value="1"/>
</dbReference>
<evidence type="ECO:0000313" key="3">
    <source>
        <dbReference type="Proteomes" id="UP001522816"/>
    </source>
</evidence>
<feature type="domain" description="DUF4422" evidence="1">
    <location>
        <begin position="4"/>
        <end position="222"/>
    </location>
</feature>
<sequence length="254" mass="30052">MSTRVYVVSHKKVNVPDLSGYQPIQVGNNPQNFDGFIRDNTNDNIANKNPNYCELSAQYWIWKNTNDDIKGLVHYRRFFEDNIIHFTKKSKLNHIVSENEINEILNENDLILPQKRNYFIESLYSHYIHSHNKEGLDVTRQVISESFPEYLESYDEVLSRKKAHMFNMIIAKKEVFDEYSGWLFDVLGKVENNIDISGWNQSESRIFGYISELLMDVWLNKHKNLKYKELPVGFIGNQHWVKKIVTFLKRKIKG</sequence>
<evidence type="ECO:0000259" key="1">
    <source>
        <dbReference type="Pfam" id="PF14393"/>
    </source>
</evidence>